<dbReference type="InterPro" id="IPR051297">
    <property type="entry name" value="PalB/RIM13"/>
</dbReference>
<dbReference type="Pfam" id="PF00648">
    <property type="entry name" value="Peptidase_C2"/>
    <property type="match status" value="1"/>
</dbReference>
<dbReference type="GO" id="GO:0004198">
    <property type="term" value="F:calcium-dependent cysteine-type endopeptidase activity"/>
    <property type="evidence" value="ECO:0007669"/>
    <property type="project" value="InterPro"/>
</dbReference>
<dbReference type="Pfam" id="PF04212">
    <property type="entry name" value="MIT"/>
    <property type="match status" value="1"/>
</dbReference>
<comment type="similarity">
    <text evidence="1">Belongs to the peptidase C2 family. PalB/RIM13 subfamily.</text>
</comment>
<keyword evidence="4" id="KW-0788">Thiol protease</keyword>
<organism evidence="7 8">
    <name type="scientific">Puccinia graminis f. sp. tritici</name>
    <dbReference type="NCBI Taxonomy" id="56615"/>
    <lineage>
        <taxon>Eukaryota</taxon>
        <taxon>Fungi</taxon>
        <taxon>Dikarya</taxon>
        <taxon>Basidiomycota</taxon>
        <taxon>Pucciniomycotina</taxon>
        <taxon>Pucciniomycetes</taxon>
        <taxon>Pucciniales</taxon>
        <taxon>Pucciniaceae</taxon>
        <taxon>Puccinia</taxon>
    </lineage>
</organism>
<name>A0A5B0R7D0_PUCGR</name>
<dbReference type="AlphaFoldDB" id="A0A5B0R7D0"/>
<evidence type="ECO:0000256" key="4">
    <source>
        <dbReference type="ARBA" id="ARBA00022807"/>
    </source>
</evidence>
<comment type="caution">
    <text evidence="7">The sequence shown here is derived from an EMBL/GenBank/DDBJ whole genome shotgun (WGS) entry which is preliminary data.</text>
</comment>
<dbReference type="PANTHER" id="PTHR46143:SF1">
    <property type="entry name" value="CALPAIN-7"/>
    <property type="match status" value="1"/>
</dbReference>
<dbReference type="InterPro" id="IPR001300">
    <property type="entry name" value="Peptidase_C2_calpain_cat"/>
</dbReference>
<evidence type="ECO:0000313" key="7">
    <source>
        <dbReference type="EMBL" id="KAA1121606.1"/>
    </source>
</evidence>
<keyword evidence="2 7" id="KW-0645">Protease</keyword>
<evidence type="ECO:0000259" key="6">
    <source>
        <dbReference type="PROSITE" id="PS50203"/>
    </source>
</evidence>
<dbReference type="Proteomes" id="UP000325313">
    <property type="component" value="Unassembled WGS sequence"/>
</dbReference>
<keyword evidence="3" id="KW-0378">Hydrolase</keyword>
<evidence type="ECO:0000256" key="1">
    <source>
        <dbReference type="ARBA" id="ARBA00010193"/>
    </source>
</evidence>
<comment type="caution">
    <text evidence="5">Lacks conserved residue(s) required for the propagation of feature annotation.</text>
</comment>
<dbReference type="SUPFAM" id="SSF116846">
    <property type="entry name" value="MIT domain"/>
    <property type="match status" value="1"/>
</dbReference>
<dbReference type="EMBL" id="VDEP01000238">
    <property type="protein sequence ID" value="KAA1121606.1"/>
    <property type="molecule type" value="Genomic_DNA"/>
</dbReference>
<gene>
    <name evidence="7" type="primary">RIM13_2</name>
    <name evidence="7" type="ORF">PGTUg99_033428</name>
</gene>
<evidence type="ECO:0000256" key="2">
    <source>
        <dbReference type="ARBA" id="ARBA00022670"/>
    </source>
</evidence>
<evidence type="ECO:0000256" key="5">
    <source>
        <dbReference type="PROSITE-ProRule" id="PRU00239"/>
    </source>
</evidence>
<proteinExistence type="inferred from homology"/>
<accession>A0A5B0R7D0</accession>
<evidence type="ECO:0000313" key="8">
    <source>
        <dbReference type="Proteomes" id="UP000325313"/>
    </source>
</evidence>
<dbReference type="GO" id="GO:0006508">
    <property type="term" value="P:proteolysis"/>
    <property type="evidence" value="ECO:0007669"/>
    <property type="project" value="UniProtKB-KW"/>
</dbReference>
<dbReference type="Gene3D" id="1.20.58.80">
    <property type="entry name" value="Phosphotransferase system, lactose/cellobiose-type IIA subunit"/>
    <property type="match status" value="1"/>
</dbReference>
<dbReference type="InterPro" id="IPR036181">
    <property type="entry name" value="MIT_dom_sf"/>
</dbReference>
<dbReference type="InterPro" id="IPR038765">
    <property type="entry name" value="Papain-like_cys_pep_sf"/>
</dbReference>
<reference evidence="7 8" key="1">
    <citation type="submission" date="2019-05" db="EMBL/GenBank/DDBJ databases">
        <title>Emergence of the Ug99 lineage of the wheat stem rust pathogen through somatic hybridization.</title>
        <authorList>
            <person name="Li F."/>
            <person name="Upadhyaya N.M."/>
            <person name="Sperschneider J."/>
            <person name="Matny O."/>
            <person name="Nguyen-Phuc H."/>
            <person name="Mago R."/>
            <person name="Raley C."/>
            <person name="Miller M.E."/>
            <person name="Silverstein K.A.T."/>
            <person name="Henningsen E."/>
            <person name="Hirsch C.D."/>
            <person name="Visser B."/>
            <person name="Pretorius Z.A."/>
            <person name="Steffenson B.J."/>
            <person name="Schwessinger B."/>
            <person name="Dodds P.N."/>
            <person name="Figueroa M."/>
        </authorList>
    </citation>
    <scope>NUCLEOTIDE SEQUENCE [LARGE SCALE GENOMIC DNA]</scope>
    <source>
        <strain evidence="7 8">Ug99</strain>
    </source>
</reference>
<feature type="domain" description="Calpain catalytic" evidence="6">
    <location>
        <begin position="124"/>
        <end position="273"/>
    </location>
</feature>
<sequence length="278" mass="31758">MDLRSLSPEFRSKLKEVQTIASRATRQETHGDYEQAFSLYVDSVQKYLYLIRTLQDGSLKEQLKAISSKLLNRAERIKSSRPQLSLRAPVRDRTSSEEQDVVLQRSQKINGLSFHPWSPSHLNPVNDPSHPSQLASIQPALSPAQKQAFLEWKSMKEANPSLEVYKSDALDPTDIVQDIVTDCSLIAAFSVLINHAKHFQSQLHTECLYPKGPDGFPEGSTDGIYRVKLFLNGTERQTLRISRFWSMIKFQSALRARVCVLNRAEVFSFGQLWWKKHT</sequence>
<dbReference type="PANTHER" id="PTHR46143">
    <property type="entry name" value="CALPAIN-7"/>
    <property type="match status" value="1"/>
</dbReference>
<evidence type="ECO:0000256" key="3">
    <source>
        <dbReference type="ARBA" id="ARBA00022801"/>
    </source>
</evidence>
<dbReference type="InterPro" id="IPR007330">
    <property type="entry name" value="MIT_dom"/>
</dbReference>
<dbReference type="SUPFAM" id="SSF54001">
    <property type="entry name" value="Cysteine proteinases"/>
    <property type="match status" value="1"/>
</dbReference>
<protein>
    <submittedName>
        <fullName evidence="7">Cysteine protease</fullName>
    </submittedName>
</protein>
<dbReference type="PROSITE" id="PS50203">
    <property type="entry name" value="CALPAIN_CAT"/>
    <property type="match status" value="1"/>
</dbReference>